<dbReference type="KEGG" id="scm:SCHCO_02608785"/>
<organism evidence="3">
    <name type="scientific">Schizophyllum commune (strain H4-8 / FGSC 9210)</name>
    <name type="common">Split gill fungus</name>
    <dbReference type="NCBI Taxonomy" id="578458"/>
    <lineage>
        <taxon>Eukaryota</taxon>
        <taxon>Fungi</taxon>
        <taxon>Dikarya</taxon>
        <taxon>Basidiomycota</taxon>
        <taxon>Agaricomycotina</taxon>
        <taxon>Agaricomycetes</taxon>
        <taxon>Agaricomycetidae</taxon>
        <taxon>Agaricales</taxon>
        <taxon>Schizophyllaceae</taxon>
        <taxon>Schizophyllum</taxon>
    </lineage>
</organism>
<dbReference type="VEuPathDB" id="FungiDB:SCHCODRAFT_02608785"/>
<keyword evidence="3" id="KW-1185">Reference proteome</keyword>
<proteinExistence type="predicted"/>
<dbReference type="AlphaFoldDB" id="D8PTY6"/>
<feature type="compositionally biased region" description="Pro residues" evidence="1">
    <location>
        <begin position="83"/>
        <end position="112"/>
    </location>
</feature>
<feature type="non-terminal residue" evidence="2">
    <location>
        <position position="276"/>
    </location>
</feature>
<dbReference type="HOGENOM" id="CLU_1008868_0_0_1"/>
<sequence>MAAAAQLAPVVTPSLSPLDIDALRSLHPVHIIYNSGPIYTGHIPLQPLPGESPPGHIHQADNTSPPAAPGALPRRRPAAPAAPAAPAPPEPPQPVPPVPPQPAPLANPPHNLDPPVPLHPLLYDGSLTWDARHDVVHARVRHEMVGALYRPDLDVEATLIHSASLRIAYYCCPPGNRPEPFPEHWGPIDVYPTARRTGQGQWSELRGGFVVWQWHTEPHPGRLTVGTVLRAIYRYLRMPVEGGRSRIDYLHASLFAGISATEDGDLILRMHQSNVS</sequence>
<gene>
    <name evidence="2" type="ORF">SCHCODRAFT_104833</name>
</gene>
<reference evidence="2 3" key="1">
    <citation type="journal article" date="2010" name="Nat. Biotechnol.">
        <title>Genome sequence of the model mushroom Schizophyllum commune.</title>
        <authorList>
            <person name="Ohm R.A."/>
            <person name="de Jong J.F."/>
            <person name="Lugones L.G."/>
            <person name="Aerts A."/>
            <person name="Kothe E."/>
            <person name="Stajich J.E."/>
            <person name="de Vries R.P."/>
            <person name="Record E."/>
            <person name="Levasseur A."/>
            <person name="Baker S.E."/>
            <person name="Bartholomew K.A."/>
            <person name="Coutinho P.M."/>
            <person name="Erdmann S."/>
            <person name="Fowler T.J."/>
            <person name="Gathman A.C."/>
            <person name="Lombard V."/>
            <person name="Henrissat B."/>
            <person name="Knabe N."/>
            <person name="Kuees U."/>
            <person name="Lilly W.W."/>
            <person name="Lindquist E."/>
            <person name="Lucas S."/>
            <person name="Magnuson J.K."/>
            <person name="Piumi F."/>
            <person name="Raudaskoski M."/>
            <person name="Salamov A."/>
            <person name="Schmutz J."/>
            <person name="Schwarze F.W.M.R."/>
            <person name="vanKuyk P.A."/>
            <person name="Horton J.S."/>
            <person name="Grigoriev I.V."/>
            <person name="Woesten H.A.B."/>
        </authorList>
    </citation>
    <scope>NUCLEOTIDE SEQUENCE [LARGE SCALE GENOMIC DNA]</scope>
    <source>
        <strain evidence="3">H4-8 / FGSC 9210</strain>
    </source>
</reference>
<feature type="region of interest" description="Disordered" evidence="1">
    <location>
        <begin position="44"/>
        <end position="112"/>
    </location>
</feature>
<accession>D8PTY6</accession>
<dbReference type="GeneID" id="9587069"/>
<evidence type="ECO:0000313" key="2">
    <source>
        <dbReference type="EMBL" id="EFI99859.1"/>
    </source>
</evidence>
<evidence type="ECO:0000313" key="3">
    <source>
        <dbReference type="Proteomes" id="UP000007431"/>
    </source>
</evidence>
<name>D8PTY6_SCHCM</name>
<dbReference type="OrthoDB" id="10378912at2759"/>
<dbReference type="EMBL" id="GL377303">
    <property type="protein sequence ID" value="EFI99859.1"/>
    <property type="molecule type" value="Genomic_DNA"/>
</dbReference>
<protein>
    <submittedName>
        <fullName evidence="2">Uncharacterized protein</fullName>
    </submittedName>
</protein>
<evidence type="ECO:0000256" key="1">
    <source>
        <dbReference type="SAM" id="MobiDB-lite"/>
    </source>
</evidence>
<dbReference type="Proteomes" id="UP000007431">
    <property type="component" value="Unassembled WGS sequence"/>
</dbReference>
<dbReference type="InParanoid" id="D8PTY6"/>